<organism evidence="5 6">
    <name type="scientific">Human betaherpesvirus 6A</name>
    <dbReference type="NCBI Taxonomy" id="32603"/>
    <lineage>
        <taxon>Viruses</taxon>
        <taxon>Duplodnaviria</taxon>
        <taxon>Heunggongvirae</taxon>
        <taxon>Peploviricota</taxon>
        <taxon>Herviviricetes</taxon>
        <taxon>Herpesvirales</taxon>
        <taxon>Orthoherpesviridae</taxon>
        <taxon>Betaherpesvirinae</taxon>
        <taxon>Roseolovirus</taxon>
        <taxon>Roseolovirus humanbeta6a</taxon>
    </lineage>
</organism>
<dbReference type="GO" id="GO:0042025">
    <property type="term" value="C:host cell nucleus"/>
    <property type="evidence" value="ECO:0007669"/>
    <property type="project" value="UniProtKB-SubCell"/>
</dbReference>
<reference evidence="5 6" key="1">
    <citation type="journal article" date="1993" name="J. Virol.">
        <title>Identification of a lytic-phase origin of DNA replication in human herpesvirus 6B strain Z29.</title>
        <authorList>
            <person name="Dewhurst S."/>
            <person name="Dollard S.C."/>
            <person name="Pellett P.E."/>
            <person name="Dambaugh T.R."/>
        </authorList>
    </citation>
    <scope>NUCLEOTIDE SEQUENCE [LARGE SCALE GENOMIC DNA]</scope>
    <source>
        <strain evidence="5">AJ</strain>
    </source>
</reference>
<proteinExistence type="inferred from homology"/>
<dbReference type="Pfam" id="PF03064">
    <property type="entry name" value="U79_P34"/>
    <property type="match status" value="1"/>
</dbReference>
<evidence type="ECO:0000256" key="4">
    <source>
        <dbReference type="SAM" id="MobiDB-lite"/>
    </source>
</evidence>
<evidence type="ECO:0000313" key="5">
    <source>
        <dbReference type="EMBL" id="AJA36290.1"/>
    </source>
</evidence>
<feature type="compositionally biased region" description="Basic and acidic residues" evidence="4">
    <location>
        <begin position="156"/>
        <end position="165"/>
    </location>
</feature>
<dbReference type="EMBL" id="KP257584">
    <property type="protein sequence ID" value="AJA36290.1"/>
    <property type="molecule type" value="Genomic_DNA"/>
</dbReference>
<evidence type="ECO:0000256" key="2">
    <source>
        <dbReference type="ARBA" id="ARBA00006651"/>
    </source>
</evidence>
<sequence length="474" mass="54130">MYAEERAYGSFDDVMEVYQQIVTESIQLKRLHFGSGCLIEFLGDSGTCETFCSGWISMICWTSDTNSMGSLTVDIGIDDGKYKTYSSRGFLLCSKSITSISQNTEGRDRILTVSQEGNKLQITFVTLTKVFKEQDIRNLGDVKCMEKFEKECRALDRKKHDDEHRKRSGKQKEKRKVEDTDKKKDDDRRKQEERKRNDEDKQPDKKEESDELPKEKRPKYHDMKRNLEEQSHEDGITPTSTTLVNGAVEGALPPCISIDNHEDQQHDELDKRAYAQGTNREGLSNEDNYGNFRLNKSLEQLRAKLVASSGDIVERSLLKLKECLDNVKDNLIKNECADVTGPSKCLSKTKHIEPKKQIVFSDCVRPVPVCEIKPFIDVRLFETAQNPRRLRQRTRTIVGSTDGAIEQQRVISGQNRGRARGRGRGRAPRRRNSNINNSRTQTTIVIDDSSEAENFENEGSFNEDLLATTILETL</sequence>
<evidence type="ECO:0000256" key="1">
    <source>
        <dbReference type="ARBA" id="ARBA00004147"/>
    </source>
</evidence>
<comment type="similarity">
    <text evidence="2">Belongs to the herpesviridae U79/UL112 family.</text>
</comment>
<feature type="compositionally biased region" description="Basic and acidic residues" evidence="4">
    <location>
        <begin position="175"/>
        <end position="235"/>
    </location>
</feature>
<keyword evidence="3" id="KW-1048">Host nucleus</keyword>
<name>A0A0A7RNT3_9BETA</name>
<evidence type="ECO:0000313" key="6">
    <source>
        <dbReference type="Proteomes" id="UP000142548"/>
    </source>
</evidence>
<protein>
    <submittedName>
        <fullName evidence="5">U79 protein</fullName>
    </submittedName>
</protein>
<feature type="region of interest" description="Disordered" evidence="4">
    <location>
        <begin position="156"/>
        <end position="241"/>
    </location>
</feature>
<feature type="compositionally biased region" description="Basic residues" evidence="4">
    <location>
        <begin position="417"/>
        <end position="432"/>
    </location>
</feature>
<evidence type="ECO:0000256" key="3">
    <source>
        <dbReference type="ARBA" id="ARBA00022562"/>
    </source>
</evidence>
<dbReference type="Proteomes" id="UP000142548">
    <property type="component" value="Genome"/>
</dbReference>
<accession>A0A0A7RNT3</accession>
<comment type="subcellular location">
    <subcellularLocation>
        <location evidence="1">Host nucleus</location>
    </subcellularLocation>
</comment>
<reference evidence="5 6" key="3">
    <citation type="journal article" date="2015" name="Genome Announc.">
        <title>Complete Genome Sequence of the Human Herpesvirus 6A Strain AJ from Africa Resembles Strain GS from North America.</title>
        <authorList>
            <person name="Tweedy J."/>
            <person name="Spyrou M.A."/>
            <person name="Donaldson C.D."/>
            <person name="Depledge D."/>
            <person name="Breuer J."/>
            <person name="Gompels U.A."/>
        </authorList>
    </citation>
    <scope>NUCLEOTIDE SEQUENCE [LARGE SCALE GENOMIC DNA]</scope>
    <source>
        <strain evidence="5">AJ</strain>
    </source>
</reference>
<dbReference type="InterPro" id="IPR004138">
    <property type="entry name" value="U79_P34"/>
</dbReference>
<reference evidence="5 6" key="2">
    <citation type="journal article" date="2002" name="J. Virol. Methods">
        <title>Characterisation of a human herpesvirus 6 variant A 'amplicon' and replication modulation by U94-Rep 'latency gene'.</title>
        <authorList>
            <person name="Turner S."/>
            <person name="DiLuca D."/>
            <person name="Gompels U."/>
        </authorList>
    </citation>
    <scope>NUCLEOTIDE SEQUENCE [LARGE SCALE GENOMIC DNA]</scope>
    <source>
        <strain evidence="5">AJ</strain>
    </source>
</reference>
<gene>
    <name evidence="5" type="primary">U79</name>
</gene>
<feature type="region of interest" description="Disordered" evidence="4">
    <location>
        <begin position="412"/>
        <end position="441"/>
    </location>
</feature>